<evidence type="ECO:0000256" key="2">
    <source>
        <dbReference type="RuleBase" id="RU004429"/>
    </source>
</evidence>
<feature type="transmembrane region" description="Helical" evidence="2">
    <location>
        <begin position="6"/>
        <end position="25"/>
    </location>
</feature>
<keyword evidence="2" id="KW-1133">Transmembrane helix</keyword>
<sequence length="177" mass="19438">MSAEQLAFYFFASLTLISALLVVCMQNLVRSIFLFFVTIFSLAAMFVFALADFIAVTEVVVYVGGVLVLMLFAFMLSNKELLSGLQNIAGGFKFTHLAGLLICGGMLFLLVSAISAADVVNLSWIKNGQAISENDNTIHQIGIHTMTRYLLPFEVVSVFLMMALIGAAHLSRRERRS</sequence>
<dbReference type="AlphaFoldDB" id="A0A1T5A1K9"/>
<dbReference type="EMBL" id="FUYR01000001">
    <property type="protein sequence ID" value="SKB28647.1"/>
    <property type="molecule type" value="Genomic_DNA"/>
</dbReference>
<accession>A0A1T5A1K9</accession>
<feature type="transmembrane region" description="Helical" evidence="2">
    <location>
        <begin position="97"/>
        <end position="117"/>
    </location>
</feature>
<dbReference type="RefSeq" id="WP_079700693.1">
    <property type="nucleotide sequence ID" value="NZ_FUYR01000001.1"/>
</dbReference>
<evidence type="ECO:0000313" key="4">
    <source>
        <dbReference type="Proteomes" id="UP000189981"/>
    </source>
</evidence>
<proteinExistence type="inferred from homology"/>
<evidence type="ECO:0000256" key="1">
    <source>
        <dbReference type="ARBA" id="ARBA00005698"/>
    </source>
</evidence>
<comment type="catalytic activity">
    <reaction evidence="2">
        <text>a quinone + NADH + 5 H(+)(in) = a quinol + NAD(+) + 4 H(+)(out)</text>
        <dbReference type="Rhea" id="RHEA:57888"/>
        <dbReference type="ChEBI" id="CHEBI:15378"/>
        <dbReference type="ChEBI" id="CHEBI:24646"/>
        <dbReference type="ChEBI" id="CHEBI:57540"/>
        <dbReference type="ChEBI" id="CHEBI:57945"/>
        <dbReference type="ChEBI" id="CHEBI:132124"/>
    </reaction>
</comment>
<keyword evidence="4" id="KW-1185">Reference proteome</keyword>
<reference evidence="4" key="1">
    <citation type="submission" date="2017-02" db="EMBL/GenBank/DDBJ databases">
        <authorList>
            <person name="Varghese N."/>
            <person name="Submissions S."/>
        </authorList>
    </citation>
    <scope>NUCLEOTIDE SEQUENCE [LARGE SCALE GENOMIC DNA]</scope>
    <source>
        <strain evidence="4">DSM 22385</strain>
    </source>
</reference>
<dbReference type="GO" id="GO:0005886">
    <property type="term" value="C:plasma membrane"/>
    <property type="evidence" value="ECO:0007669"/>
    <property type="project" value="UniProtKB-SubCell"/>
</dbReference>
<dbReference type="Pfam" id="PF00499">
    <property type="entry name" value="Oxidored_q3"/>
    <property type="match status" value="1"/>
</dbReference>
<feature type="transmembrane region" description="Helical" evidence="2">
    <location>
        <begin position="59"/>
        <end position="76"/>
    </location>
</feature>
<dbReference type="PANTHER" id="PTHR33269">
    <property type="entry name" value="NADH-UBIQUINONE OXIDOREDUCTASE CHAIN 6"/>
    <property type="match status" value="1"/>
</dbReference>
<keyword evidence="2" id="KW-0520">NAD</keyword>
<dbReference type="InterPro" id="IPR001457">
    <property type="entry name" value="NADH_UbQ/plastoQ_OxRdtase_su6"/>
</dbReference>
<keyword evidence="2" id="KW-0812">Transmembrane</keyword>
<dbReference type="STRING" id="572036.SAMN05661099_0186"/>
<comment type="function">
    <text evidence="2">NDH-1 shuttles electrons from NADH, via FMN and iron-sulfur (Fe-S) centers, to quinones in the respiratory chain. Couples the redox reaction to proton translocation (for every two electrons transferred, four hydrogen ions are translocated across the cytoplasmic membrane), and thus conserves the redox energy in a proton gradient.</text>
</comment>
<dbReference type="Proteomes" id="UP000189981">
    <property type="component" value="Unassembled WGS sequence"/>
</dbReference>
<evidence type="ECO:0000313" key="3">
    <source>
        <dbReference type="EMBL" id="SKB28647.1"/>
    </source>
</evidence>
<name>A0A1T5A1K9_9SPHI</name>
<dbReference type="GO" id="GO:0048038">
    <property type="term" value="F:quinone binding"/>
    <property type="evidence" value="ECO:0007669"/>
    <property type="project" value="UniProtKB-UniRule"/>
</dbReference>
<dbReference type="OrthoDB" id="981464at2"/>
<organism evidence="3 4">
    <name type="scientific">Daejeonella lutea</name>
    <dbReference type="NCBI Taxonomy" id="572036"/>
    <lineage>
        <taxon>Bacteria</taxon>
        <taxon>Pseudomonadati</taxon>
        <taxon>Bacteroidota</taxon>
        <taxon>Sphingobacteriia</taxon>
        <taxon>Sphingobacteriales</taxon>
        <taxon>Sphingobacteriaceae</taxon>
        <taxon>Daejeonella</taxon>
    </lineage>
</organism>
<feature type="transmembrane region" description="Helical" evidence="2">
    <location>
        <begin position="32"/>
        <end position="53"/>
    </location>
</feature>
<keyword evidence="2" id="KW-0874">Quinone</keyword>
<protein>
    <recommendedName>
        <fullName evidence="2">NADH-quinone oxidoreductase subunit J</fullName>
        <ecNumber evidence="2">7.1.1.-</ecNumber>
    </recommendedName>
</protein>
<feature type="transmembrane region" description="Helical" evidence="2">
    <location>
        <begin position="149"/>
        <end position="170"/>
    </location>
</feature>
<keyword evidence="2" id="KW-1003">Cell membrane</keyword>
<comment type="subcellular location">
    <subcellularLocation>
        <location evidence="2">Cell membrane</location>
        <topology evidence="2">Multi-pass membrane protein</topology>
    </subcellularLocation>
</comment>
<dbReference type="InterPro" id="IPR042106">
    <property type="entry name" value="Nuo/plastoQ_OxRdtase_6_NuoJ"/>
</dbReference>
<dbReference type="Gene3D" id="1.20.120.1200">
    <property type="entry name" value="NADH-ubiquinone/plastoquinone oxidoreductase chain 6, subunit NuoJ"/>
    <property type="match status" value="1"/>
</dbReference>
<dbReference type="GO" id="GO:0008137">
    <property type="term" value="F:NADH dehydrogenase (ubiquinone) activity"/>
    <property type="evidence" value="ECO:0007669"/>
    <property type="project" value="UniProtKB-UniRule"/>
</dbReference>
<dbReference type="PANTHER" id="PTHR33269:SF17">
    <property type="entry name" value="NADH-UBIQUINONE OXIDOREDUCTASE CHAIN 6"/>
    <property type="match status" value="1"/>
</dbReference>
<dbReference type="EC" id="7.1.1.-" evidence="2"/>
<keyword evidence="2" id="KW-0472">Membrane</keyword>
<gene>
    <name evidence="3" type="ORF">SAMN05661099_0186</name>
</gene>
<comment type="similarity">
    <text evidence="1 2">Belongs to the complex I subunit 6 family.</text>
</comment>